<dbReference type="InterPro" id="IPR000719">
    <property type="entry name" value="Prot_kinase_dom"/>
</dbReference>
<feature type="region of interest" description="Disordered" evidence="1">
    <location>
        <begin position="223"/>
        <end position="247"/>
    </location>
</feature>
<comment type="caution">
    <text evidence="3">The sequence shown here is derived from an EMBL/GenBank/DDBJ whole genome shotgun (WGS) entry which is preliminary data.</text>
</comment>
<evidence type="ECO:0000256" key="1">
    <source>
        <dbReference type="SAM" id="MobiDB-lite"/>
    </source>
</evidence>
<evidence type="ECO:0000313" key="4">
    <source>
        <dbReference type="Proteomes" id="UP000638848"/>
    </source>
</evidence>
<dbReference type="GO" id="GO:0004672">
    <property type="term" value="F:protein kinase activity"/>
    <property type="evidence" value="ECO:0007669"/>
    <property type="project" value="InterPro"/>
</dbReference>
<gene>
    <name evidence="3" type="ORF">GCM10011374_18460</name>
</gene>
<feature type="region of interest" description="Disordered" evidence="1">
    <location>
        <begin position="280"/>
        <end position="340"/>
    </location>
</feature>
<dbReference type="Gene3D" id="1.10.510.10">
    <property type="entry name" value="Transferase(Phosphotransferase) domain 1"/>
    <property type="match status" value="1"/>
</dbReference>
<feature type="domain" description="Protein kinase" evidence="2">
    <location>
        <begin position="9"/>
        <end position="222"/>
    </location>
</feature>
<dbReference type="Proteomes" id="UP000638848">
    <property type="component" value="Unassembled WGS sequence"/>
</dbReference>
<accession>A0A917GS64</accession>
<evidence type="ECO:0000313" key="3">
    <source>
        <dbReference type="EMBL" id="GGG55845.1"/>
    </source>
</evidence>
<feature type="compositionally biased region" description="Low complexity" evidence="1">
    <location>
        <begin position="285"/>
        <end position="309"/>
    </location>
</feature>
<evidence type="ECO:0000259" key="2">
    <source>
        <dbReference type="SMART" id="SM00220"/>
    </source>
</evidence>
<name>A0A917GS64_9MICC</name>
<dbReference type="InterPro" id="IPR011009">
    <property type="entry name" value="Kinase-like_dom_sf"/>
</dbReference>
<feature type="compositionally biased region" description="Basic and acidic residues" evidence="1">
    <location>
        <begin position="310"/>
        <end position="340"/>
    </location>
</feature>
<reference evidence="3" key="1">
    <citation type="journal article" date="2014" name="Int. J. Syst. Evol. Microbiol.">
        <title>Complete genome sequence of Corynebacterium casei LMG S-19264T (=DSM 44701T), isolated from a smear-ripened cheese.</title>
        <authorList>
            <consortium name="US DOE Joint Genome Institute (JGI-PGF)"/>
            <person name="Walter F."/>
            <person name="Albersmeier A."/>
            <person name="Kalinowski J."/>
            <person name="Ruckert C."/>
        </authorList>
    </citation>
    <scope>NUCLEOTIDE SEQUENCE</scope>
    <source>
        <strain evidence="3">CGMCC 1.12187</strain>
    </source>
</reference>
<dbReference type="AlphaFoldDB" id="A0A917GS64"/>
<dbReference type="SMART" id="SM00220">
    <property type="entry name" value="S_TKc"/>
    <property type="match status" value="1"/>
</dbReference>
<feature type="region of interest" description="Disordered" evidence="1">
    <location>
        <begin position="466"/>
        <end position="487"/>
    </location>
</feature>
<protein>
    <recommendedName>
        <fullName evidence="2">Protein kinase domain-containing protein</fullName>
    </recommendedName>
</protein>
<keyword evidence="4" id="KW-1185">Reference proteome</keyword>
<dbReference type="EMBL" id="BMEQ01000008">
    <property type="protein sequence ID" value="GGG55845.1"/>
    <property type="molecule type" value="Genomic_DNA"/>
</dbReference>
<proteinExistence type="predicted"/>
<sequence length="487" mass="49763">MRLPETDGLRPVRELGGGGRTWLVRETRSGELFVLRLCAPEGSPERQASVAAAQAVATGLARLEADGLVAVRGLLGPAGAPLGLVEDHAPGGSLAERLAARGRLGPEEVAAVLRATAAGLARLHELGRSHGRISARRVVFDAEDRARLAGVTGGGRPEEDVRDLAAVAWAALTGRVPAGNGRRVSLALLCPTAPRRLLRCVEAALAADAAERPSAGELVRVLGDESPAGTPDEPAAGEPAGVPRPARGPGGRRVLLLAGAAGLVAGGAALLAWPEQEAAPPPAAVAPAPQDVPSDAPSGAAAGAPAMEKPAAEERAGQPSEEKSAEEKPAAEAAPVREDPERALRELVARRGQALRTGDLRLLEEVYEPGAALEADRRTVARDRGSGDDPFGELVLEVVAVAPLGPAPAGRDVAAGTTAVYRAEVRMQGYRGTPGPGLAVVPAGNGWVQTVDVVLVADGERWRVREVAPAGEGAPSGSLPATDDPRR</sequence>
<dbReference type="GO" id="GO:0005524">
    <property type="term" value="F:ATP binding"/>
    <property type="evidence" value="ECO:0007669"/>
    <property type="project" value="InterPro"/>
</dbReference>
<reference evidence="3" key="2">
    <citation type="submission" date="2020-09" db="EMBL/GenBank/DDBJ databases">
        <authorList>
            <person name="Sun Q."/>
            <person name="Zhou Y."/>
        </authorList>
    </citation>
    <scope>NUCLEOTIDE SEQUENCE</scope>
    <source>
        <strain evidence="3">CGMCC 1.12187</strain>
    </source>
</reference>
<organism evidence="3 4">
    <name type="scientific">Kocuria dechangensis</name>
    <dbReference type="NCBI Taxonomy" id="1176249"/>
    <lineage>
        <taxon>Bacteria</taxon>
        <taxon>Bacillati</taxon>
        <taxon>Actinomycetota</taxon>
        <taxon>Actinomycetes</taxon>
        <taxon>Micrococcales</taxon>
        <taxon>Micrococcaceae</taxon>
        <taxon>Kocuria</taxon>
    </lineage>
</organism>
<dbReference type="SUPFAM" id="SSF56112">
    <property type="entry name" value="Protein kinase-like (PK-like)"/>
    <property type="match status" value="1"/>
</dbReference>
<feature type="compositionally biased region" description="Low complexity" evidence="1">
    <location>
        <begin position="234"/>
        <end position="247"/>
    </location>
</feature>